<dbReference type="RefSeq" id="XP_009016401.1">
    <property type="nucleotide sequence ID" value="XM_009018153.1"/>
</dbReference>
<keyword evidence="4" id="KW-1133">Transmembrane helix</keyword>
<reference evidence="7" key="3">
    <citation type="submission" date="2015-06" db="UniProtKB">
        <authorList>
            <consortium name="EnsemblMetazoa"/>
        </authorList>
    </citation>
    <scope>IDENTIFICATION</scope>
</reference>
<protein>
    <recommendedName>
        <fullName evidence="5">Phospholipid/glycerol acyltransferase domain-containing protein</fullName>
    </recommendedName>
</protein>
<dbReference type="GO" id="GO:0016746">
    <property type="term" value="F:acyltransferase activity"/>
    <property type="evidence" value="ECO:0000318"/>
    <property type="project" value="GO_Central"/>
</dbReference>
<keyword evidence="2" id="KW-0808">Transferase</keyword>
<keyword evidence="4" id="KW-0812">Transmembrane</keyword>
<reference evidence="8" key="1">
    <citation type="submission" date="2012-12" db="EMBL/GenBank/DDBJ databases">
        <authorList>
            <person name="Hellsten U."/>
            <person name="Grimwood J."/>
            <person name="Chapman J.A."/>
            <person name="Shapiro H."/>
            <person name="Aerts A."/>
            <person name="Otillar R.P."/>
            <person name="Terry A.Y."/>
            <person name="Boore J.L."/>
            <person name="Simakov O."/>
            <person name="Marletaz F."/>
            <person name="Cho S.-J."/>
            <person name="Edsinger-Gonzales E."/>
            <person name="Havlak P."/>
            <person name="Kuo D.-H."/>
            <person name="Larsson T."/>
            <person name="Lv J."/>
            <person name="Arendt D."/>
            <person name="Savage R."/>
            <person name="Osoegawa K."/>
            <person name="de Jong P."/>
            <person name="Lindberg D.R."/>
            <person name="Seaver E.C."/>
            <person name="Weisblat D.A."/>
            <person name="Putnam N.H."/>
            <person name="Grigoriev I.V."/>
            <person name="Rokhsar D.S."/>
        </authorList>
    </citation>
    <scope>NUCLEOTIDE SEQUENCE</scope>
</reference>
<accession>T1G2Y2</accession>
<name>T1G2Y2_HELRO</name>
<dbReference type="eggNOG" id="KOG1505">
    <property type="taxonomic scope" value="Eukaryota"/>
</dbReference>
<dbReference type="InterPro" id="IPR002123">
    <property type="entry name" value="Plipid/glycerol_acylTrfase"/>
</dbReference>
<reference evidence="6 8" key="2">
    <citation type="journal article" date="2013" name="Nature">
        <title>Insights into bilaterian evolution from three spiralian genomes.</title>
        <authorList>
            <person name="Simakov O."/>
            <person name="Marletaz F."/>
            <person name="Cho S.J."/>
            <person name="Edsinger-Gonzales E."/>
            <person name="Havlak P."/>
            <person name="Hellsten U."/>
            <person name="Kuo D.H."/>
            <person name="Larsson T."/>
            <person name="Lv J."/>
            <person name="Arendt D."/>
            <person name="Savage R."/>
            <person name="Osoegawa K."/>
            <person name="de Jong P."/>
            <person name="Grimwood J."/>
            <person name="Chapman J.A."/>
            <person name="Shapiro H."/>
            <person name="Aerts A."/>
            <person name="Otillar R.P."/>
            <person name="Terry A.Y."/>
            <person name="Boore J.L."/>
            <person name="Grigoriev I.V."/>
            <person name="Lindberg D.R."/>
            <person name="Seaver E.C."/>
            <person name="Weisblat D.A."/>
            <person name="Putnam N.H."/>
            <person name="Rokhsar D.S."/>
        </authorList>
    </citation>
    <scope>NUCLEOTIDE SEQUENCE</scope>
</reference>
<dbReference type="HOGENOM" id="CLU_041844_2_0_1"/>
<evidence type="ECO:0000256" key="1">
    <source>
        <dbReference type="ARBA" id="ARBA00008655"/>
    </source>
</evidence>
<dbReference type="InParanoid" id="T1G2Y2"/>
<proteinExistence type="inferred from homology"/>
<dbReference type="STRING" id="6412.T1G2Y2"/>
<dbReference type="CTD" id="20215430"/>
<feature type="transmembrane region" description="Helical" evidence="4">
    <location>
        <begin position="315"/>
        <end position="338"/>
    </location>
</feature>
<keyword evidence="8" id="KW-1185">Reference proteome</keyword>
<dbReference type="Pfam" id="PF16076">
    <property type="entry name" value="Acyltransf_C"/>
    <property type="match status" value="1"/>
</dbReference>
<dbReference type="OMA" id="QCPTFLD"/>
<evidence type="ECO:0000256" key="2">
    <source>
        <dbReference type="ARBA" id="ARBA00022679"/>
    </source>
</evidence>
<evidence type="ECO:0000313" key="8">
    <source>
        <dbReference type="Proteomes" id="UP000015101"/>
    </source>
</evidence>
<evidence type="ECO:0000313" key="6">
    <source>
        <dbReference type="EMBL" id="ESO05768.1"/>
    </source>
</evidence>
<dbReference type="GO" id="GO:0005739">
    <property type="term" value="C:mitochondrion"/>
    <property type="evidence" value="ECO:0000318"/>
    <property type="project" value="GO_Central"/>
</dbReference>
<dbReference type="InterPro" id="IPR032098">
    <property type="entry name" value="Acyltransf_C"/>
</dbReference>
<dbReference type="PANTHER" id="PTHR10983:SF73">
    <property type="entry name" value="1-ACYL-SN-GLYCEROL-3-PHOSPHATE ACYLTRANSFERASE EPSILON"/>
    <property type="match status" value="1"/>
</dbReference>
<dbReference type="Proteomes" id="UP000015101">
    <property type="component" value="Unassembled WGS sequence"/>
</dbReference>
<evidence type="ECO:0000256" key="4">
    <source>
        <dbReference type="SAM" id="Phobius"/>
    </source>
</evidence>
<dbReference type="KEGG" id="hro:HELRODRAFT_77464"/>
<dbReference type="EMBL" id="AMQM01003873">
    <property type="status" value="NOT_ANNOTATED_CDS"/>
    <property type="molecule type" value="Genomic_DNA"/>
</dbReference>
<dbReference type="GO" id="GO:0012505">
    <property type="term" value="C:endomembrane system"/>
    <property type="evidence" value="ECO:0000318"/>
    <property type="project" value="GO_Central"/>
</dbReference>
<evidence type="ECO:0000256" key="3">
    <source>
        <dbReference type="ARBA" id="ARBA00023315"/>
    </source>
</evidence>
<dbReference type="Pfam" id="PF01553">
    <property type="entry name" value="Acyltransferase"/>
    <property type="match status" value="1"/>
</dbReference>
<dbReference type="GO" id="GO:0036149">
    <property type="term" value="P:phosphatidylinositol acyl-chain remodeling"/>
    <property type="evidence" value="ECO:0000318"/>
    <property type="project" value="GO_Central"/>
</dbReference>
<keyword evidence="3" id="KW-0012">Acyltransferase</keyword>
<gene>
    <name evidence="7" type="primary">20215430</name>
    <name evidence="6" type="ORF">HELRODRAFT_77464</name>
</gene>
<evidence type="ECO:0000259" key="5">
    <source>
        <dbReference type="SMART" id="SM00563"/>
    </source>
</evidence>
<feature type="domain" description="Phospholipid/glycerol acyltransferase" evidence="5">
    <location>
        <begin position="89"/>
        <end position="213"/>
    </location>
</feature>
<dbReference type="AlphaFoldDB" id="T1G2Y2"/>
<dbReference type="SUPFAM" id="SSF69593">
    <property type="entry name" value="Glycerol-3-phosphate (1)-acyltransferase"/>
    <property type="match status" value="1"/>
</dbReference>
<comment type="similarity">
    <text evidence="1">Belongs to the 1-acyl-sn-glycerol-3-phosphate acyltransferase family.</text>
</comment>
<dbReference type="GO" id="GO:0005783">
    <property type="term" value="C:endoplasmic reticulum"/>
    <property type="evidence" value="ECO:0000318"/>
    <property type="project" value="GO_Central"/>
</dbReference>
<organism evidence="7 8">
    <name type="scientific">Helobdella robusta</name>
    <name type="common">Californian leech</name>
    <dbReference type="NCBI Taxonomy" id="6412"/>
    <lineage>
        <taxon>Eukaryota</taxon>
        <taxon>Metazoa</taxon>
        <taxon>Spiralia</taxon>
        <taxon>Lophotrochozoa</taxon>
        <taxon>Annelida</taxon>
        <taxon>Clitellata</taxon>
        <taxon>Hirudinea</taxon>
        <taxon>Rhynchobdellida</taxon>
        <taxon>Glossiphoniidae</taxon>
        <taxon>Helobdella</taxon>
    </lineage>
</organism>
<dbReference type="EMBL" id="KB096325">
    <property type="protein sequence ID" value="ESO05768.1"/>
    <property type="molecule type" value="Genomic_DNA"/>
</dbReference>
<dbReference type="OrthoDB" id="189226at2759"/>
<dbReference type="CDD" id="cd07990">
    <property type="entry name" value="LPLAT_LCLAT1-like"/>
    <property type="match status" value="1"/>
</dbReference>
<feature type="transmembrane region" description="Helical" evidence="4">
    <location>
        <begin position="344"/>
        <end position="362"/>
    </location>
</feature>
<dbReference type="GeneID" id="20215430"/>
<evidence type="ECO:0000313" key="7">
    <source>
        <dbReference type="EnsemblMetazoa" id="HelroP77464"/>
    </source>
</evidence>
<keyword evidence="4" id="KW-0472">Membrane</keyword>
<dbReference type="SMART" id="SM00563">
    <property type="entry name" value="PlsC"/>
    <property type="match status" value="1"/>
</dbReference>
<sequence length="364" mass="42160">MIGFLYFCNLFRGVASAAFIGITTPTGFLVWCALKIGVYPFSRKLYNYGDECFYSLYQRMILFLAEEISGVQIIFYGEIDKFIQEKESGLILFNHQCTIDWLLASSLALRRGSVGSVRYILKHSLKYIPFYGVYLKAHGCVYIERKQYDSKKTTKQLSCYPTMYKKFLLVLFPEGTRYSNKSSMVFKRSQEYALAHGLPTFDHVLVPRVKGFETCLNSLSDSIHFIYDITIAYKCFSDESNNIICSKRVPSLMDLFNGECKEIHIDVRCFDADKIKADHHNIQDWLMNRFENKDKLMKKFHEKNELFDERSMRKALTVGQTLPAFLLFFALDIILLGTAKGRKLYTFSFVTGFIISTLSWTLKS</sequence>
<dbReference type="EnsemblMetazoa" id="HelroT77464">
    <property type="protein sequence ID" value="HelroP77464"/>
    <property type="gene ID" value="HelroG77464"/>
</dbReference>
<dbReference type="PANTHER" id="PTHR10983">
    <property type="entry name" value="1-ACYLGLYCEROL-3-PHOSPHATE ACYLTRANSFERASE-RELATED"/>
    <property type="match status" value="1"/>
</dbReference>